<evidence type="ECO:0000313" key="1">
    <source>
        <dbReference type="EMBL" id="QJA49536.1"/>
    </source>
</evidence>
<proteinExistence type="predicted"/>
<accession>A0A6H1ZNN8</accession>
<reference evidence="1" key="1">
    <citation type="submission" date="2020-03" db="EMBL/GenBank/DDBJ databases">
        <title>The deep terrestrial virosphere.</title>
        <authorList>
            <person name="Holmfeldt K."/>
            <person name="Nilsson E."/>
            <person name="Simone D."/>
            <person name="Lopez-Fernandez M."/>
            <person name="Wu X."/>
            <person name="de Brujin I."/>
            <person name="Lundin D."/>
            <person name="Andersson A."/>
            <person name="Bertilsson S."/>
            <person name="Dopson M."/>
        </authorList>
    </citation>
    <scope>NUCLEOTIDE SEQUENCE</scope>
    <source>
        <strain evidence="1">TM448A01396</strain>
    </source>
</reference>
<dbReference type="EMBL" id="MT144141">
    <property type="protein sequence ID" value="QJA49536.1"/>
    <property type="molecule type" value="Genomic_DNA"/>
</dbReference>
<name>A0A6H1ZNN8_9ZZZZ</name>
<dbReference type="AlphaFoldDB" id="A0A6H1ZNN8"/>
<gene>
    <name evidence="1" type="ORF">TM448A01396_0016</name>
</gene>
<sequence>MADTGREADIRGIDVQKLVVGFADEDVVLKKYCRQAKTSAREIRWFQKTAGYISPATTTAITSNLLANTSFGSLAPVAQQSWTRNTSYVRKYFVESDLITMEDEADSDVDVLGTTIRDLLIAVSSQVDVRIYNVLSESLSPANINYTASTQDGWDDSATGDPIKDILTGNQKIRAQRYKIDSKNKAILYINSVEHKNLLLYLISVKGSSFPQIAGALLKDGAVMELLNNDVVVSENATTDYALQFLPNRSCCWKTFMPLKSEVEKYAGKGKKIFIWEEGEAILEHPKSVHLITDTVT</sequence>
<protein>
    <recommendedName>
        <fullName evidence="2">Capsid protein</fullName>
    </recommendedName>
</protein>
<evidence type="ECO:0008006" key="2">
    <source>
        <dbReference type="Google" id="ProtNLM"/>
    </source>
</evidence>
<organism evidence="1">
    <name type="scientific">viral metagenome</name>
    <dbReference type="NCBI Taxonomy" id="1070528"/>
    <lineage>
        <taxon>unclassified sequences</taxon>
        <taxon>metagenomes</taxon>
        <taxon>organismal metagenomes</taxon>
    </lineage>
</organism>